<accession>A0A411A4S4</accession>
<dbReference type="NCBIfam" id="TIGR00305">
    <property type="entry name" value="putative toxin-antitoxin system toxin component, PIN family"/>
    <property type="match status" value="1"/>
</dbReference>
<dbReference type="InterPro" id="IPR002850">
    <property type="entry name" value="PIN_toxin-like"/>
</dbReference>
<dbReference type="AlphaFoldDB" id="A0A411A4S4"/>
<dbReference type="EMBL" id="CP063687">
    <property type="protein sequence ID" value="QOY25491.1"/>
    <property type="molecule type" value="Genomic_DNA"/>
</dbReference>
<evidence type="ECO:0000313" key="3">
    <source>
        <dbReference type="Proteomes" id="UP000587477"/>
    </source>
</evidence>
<gene>
    <name evidence="2" type="ORF">BACVE_000419</name>
</gene>
<dbReference type="PANTHER" id="PTHR34610:SF3">
    <property type="entry name" value="SSL7007 PROTEIN"/>
    <property type="match status" value="1"/>
</dbReference>
<name>A0A411A4S4_BACVE</name>
<reference evidence="3" key="1">
    <citation type="submission" date="2020-10" db="EMBL/GenBank/DDBJ databases">
        <title>Complete genome sequence of Bacillus velezensis NST6.</title>
        <authorList>
            <person name="Choi J."/>
        </authorList>
    </citation>
    <scope>NUCLEOTIDE SEQUENCE [LARGE SCALE GENOMIC DNA]</scope>
    <source>
        <strain evidence="3">NST6</strain>
    </source>
</reference>
<evidence type="ECO:0000313" key="2">
    <source>
        <dbReference type="EMBL" id="QOY25491.1"/>
    </source>
</evidence>
<sequence>MRRMGDKIVADTCVFIESIFGAEGNDSEIFFASLEHNDARLVFSREIIGELMYILKKKCNDFSLSEEETKEVLDNITAMFQLGKSVNTKFMRVKVPRVKDPEDQMFVIAAYAADASHLVTLDKKSGMLDLKHVPFICCTPGEYTNNNDEQIIS</sequence>
<evidence type="ECO:0000259" key="1">
    <source>
        <dbReference type="Pfam" id="PF13470"/>
    </source>
</evidence>
<feature type="domain" description="PIN" evidence="1">
    <location>
        <begin position="7"/>
        <end position="124"/>
    </location>
</feature>
<proteinExistence type="predicted"/>
<dbReference type="Proteomes" id="UP000587477">
    <property type="component" value="Chromosome"/>
</dbReference>
<organism evidence="2 3">
    <name type="scientific">Bacillus velezensis</name>
    <dbReference type="NCBI Taxonomy" id="492670"/>
    <lineage>
        <taxon>Bacteria</taxon>
        <taxon>Bacillati</taxon>
        <taxon>Bacillota</taxon>
        <taxon>Bacilli</taxon>
        <taxon>Bacillales</taxon>
        <taxon>Bacillaceae</taxon>
        <taxon>Bacillus</taxon>
        <taxon>Bacillus amyloliquefaciens group</taxon>
    </lineage>
</organism>
<dbReference type="InterPro" id="IPR002716">
    <property type="entry name" value="PIN_dom"/>
</dbReference>
<dbReference type="InterPro" id="IPR029060">
    <property type="entry name" value="PIN-like_dom_sf"/>
</dbReference>
<dbReference type="SUPFAM" id="SSF88723">
    <property type="entry name" value="PIN domain-like"/>
    <property type="match status" value="1"/>
</dbReference>
<protein>
    <recommendedName>
        <fullName evidence="1">PIN domain-containing protein</fullName>
    </recommendedName>
</protein>
<dbReference type="PANTHER" id="PTHR34610">
    <property type="entry name" value="SSL7007 PROTEIN"/>
    <property type="match status" value="1"/>
</dbReference>
<dbReference type="Pfam" id="PF13470">
    <property type="entry name" value="PIN_3"/>
    <property type="match status" value="1"/>
</dbReference>